<reference evidence="1 2" key="1">
    <citation type="submission" date="2019-04" db="EMBL/GenBank/DDBJ databases">
        <authorList>
            <person name="Hwang J.C."/>
        </authorList>
    </citation>
    <scope>NUCLEOTIDE SEQUENCE [LARGE SCALE GENOMIC DNA]</scope>
    <source>
        <strain evidence="1 2">IMCC35002</strain>
    </source>
</reference>
<proteinExistence type="predicted"/>
<evidence type="ECO:0000313" key="1">
    <source>
        <dbReference type="EMBL" id="TKB56089.1"/>
    </source>
</evidence>
<dbReference type="EMBL" id="SWCJ01000004">
    <property type="protein sequence ID" value="TKB56089.1"/>
    <property type="molecule type" value="Genomic_DNA"/>
</dbReference>
<evidence type="ECO:0000313" key="2">
    <source>
        <dbReference type="Proteomes" id="UP000305675"/>
    </source>
</evidence>
<name>A0A4U1BRN4_9GAMM</name>
<dbReference type="OrthoDB" id="5401788at2"/>
<sequence>MALCFGTGAVNATPKVTQWQQLFDEPRLRMIEARFGQQGVEQVMALKAFIETSLAEPVAAPQQLQRVNDFFNQYQFISDQQHWQRADYWATPLEFVASGGGDCEDFSLAKFFTLRVLGMPSSQLRLMYAKAVELNQAHMVLTYQPPSSAMPLVLDNINPKILPGAQRPDLVPVYSFNGEGLWRARAFNKGEQIRQGDNGIELWQELLERLQLKESS</sequence>
<protein>
    <submittedName>
        <fullName evidence="1">Transglutaminase</fullName>
    </submittedName>
</protein>
<dbReference type="AlphaFoldDB" id="A0A4U1BRN4"/>
<organism evidence="1 2">
    <name type="scientific">Ferrimonas aestuarii</name>
    <dbReference type="NCBI Taxonomy" id="2569539"/>
    <lineage>
        <taxon>Bacteria</taxon>
        <taxon>Pseudomonadati</taxon>
        <taxon>Pseudomonadota</taxon>
        <taxon>Gammaproteobacteria</taxon>
        <taxon>Alteromonadales</taxon>
        <taxon>Ferrimonadaceae</taxon>
        <taxon>Ferrimonas</taxon>
    </lineage>
</organism>
<dbReference type="Pfam" id="PF06035">
    <property type="entry name" value="Peptidase_C93"/>
    <property type="match status" value="1"/>
</dbReference>
<dbReference type="RefSeq" id="WP_136862818.1">
    <property type="nucleotide sequence ID" value="NZ_SWCJ01000004.1"/>
</dbReference>
<comment type="caution">
    <text evidence="1">The sequence shown here is derived from an EMBL/GenBank/DDBJ whole genome shotgun (WGS) entry which is preliminary data.</text>
</comment>
<dbReference type="InterPro" id="IPR010319">
    <property type="entry name" value="Transglutaminase-like_Cys_pept"/>
</dbReference>
<dbReference type="Gene3D" id="3.10.620.30">
    <property type="match status" value="1"/>
</dbReference>
<keyword evidence="2" id="KW-1185">Reference proteome</keyword>
<dbReference type="PANTHER" id="PTHR39327:SF1">
    <property type="entry name" value="BLR5470 PROTEIN"/>
    <property type="match status" value="1"/>
</dbReference>
<dbReference type="PANTHER" id="PTHR39327">
    <property type="match status" value="1"/>
</dbReference>
<gene>
    <name evidence="1" type="ORF">FCL42_07690</name>
</gene>
<dbReference type="Proteomes" id="UP000305675">
    <property type="component" value="Unassembled WGS sequence"/>
</dbReference>
<accession>A0A4U1BRN4</accession>